<evidence type="ECO:0000313" key="2">
    <source>
        <dbReference type="EMBL" id="KAF2430018.1"/>
    </source>
</evidence>
<name>A0A9P4NRA4_9PEZI</name>
<feature type="region of interest" description="Disordered" evidence="1">
    <location>
        <begin position="265"/>
        <end position="284"/>
    </location>
</feature>
<proteinExistence type="predicted"/>
<feature type="region of interest" description="Disordered" evidence="1">
    <location>
        <begin position="441"/>
        <end position="493"/>
    </location>
</feature>
<feature type="compositionally biased region" description="Polar residues" evidence="1">
    <location>
        <begin position="139"/>
        <end position="151"/>
    </location>
</feature>
<reference evidence="2" key="1">
    <citation type="journal article" date="2020" name="Stud. Mycol.">
        <title>101 Dothideomycetes genomes: a test case for predicting lifestyles and emergence of pathogens.</title>
        <authorList>
            <person name="Haridas S."/>
            <person name="Albert R."/>
            <person name="Binder M."/>
            <person name="Bloem J."/>
            <person name="Labutti K."/>
            <person name="Salamov A."/>
            <person name="Andreopoulos B."/>
            <person name="Baker S."/>
            <person name="Barry K."/>
            <person name="Bills G."/>
            <person name="Bluhm B."/>
            <person name="Cannon C."/>
            <person name="Castanera R."/>
            <person name="Culley D."/>
            <person name="Daum C."/>
            <person name="Ezra D."/>
            <person name="Gonzalez J."/>
            <person name="Henrissat B."/>
            <person name="Kuo A."/>
            <person name="Liang C."/>
            <person name="Lipzen A."/>
            <person name="Lutzoni F."/>
            <person name="Magnuson J."/>
            <person name="Mondo S."/>
            <person name="Nolan M."/>
            <person name="Ohm R."/>
            <person name="Pangilinan J."/>
            <person name="Park H.-J."/>
            <person name="Ramirez L."/>
            <person name="Alfaro M."/>
            <person name="Sun H."/>
            <person name="Tritt A."/>
            <person name="Yoshinaga Y."/>
            <person name="Zwiers L.-H."/>
            <person name="Turgeon B."/>
            <person name="Goodwin S."/>
            <person name="Spatafora J."/>
            <person name="Crous P."/>
            <person name="Grigoriev I."/>
        </authorList>
    </citation>
    <scope>NUCLEOTIDE SEQUENCE</scope>
    <source>
        <strain evidence="2">CBS 130266</strain>
    </source>
</reference>
<protein>
    <submittedName>
        <fullName evidence="2">Uncharacterized protein</fullName>
    </submittedName>
</protein>
<sequence length="504" mass="53701">MVRHFPTPTTQAPSDQANGSPRSTTQPSGSAAAADPATQAVRPQVFGLVRIANSNPPLYVEVVGFTTRDGGQIPIDQIDLTDGGADDRSSGDNVHLGILASPTTTITHNGMHQAIGERRDIQRHTGNNQRASGGFRLSEVSNTTNVTRPTTGPSPTPQRPTRFTDLLADARRSTMTHQSMRHAPVQHPAPVRSLPQSTVTQTPHGTSLPRSAREAHRAFQSARPNYAYYAPGIPRVSHPASAPAASVPAASAPAASIPAASIPAASATPAHPQHPLPSWTHNGTQNRLKSITYAGPGCDSEQNVKKNILQGHRHRTGEYGDKVWRFPLKAPPPLKTKDDYERSGAVWNAAMIRQLLTLNFTHKHLPKVTMTMEYHQPKDWNDATEVALLSASLTSARYNQAGSDNNRRGAATSLASASPAIASPAVAPSAVASAANISMTNSVRPSGNARAPSTDRDNHQSNIHEAQTPGAVDGLEIDDDVDMDTIGSSEGETDIQIWSKGVWN</sequence>
<feature type="compositionally biased region" description="Polar residues" evidence="1">
    <location>
        <begin position="194"/>
        <end position="209"/>
    </location>
</feature>
<dbReference type="Proteomes" id="UP000800235">
    <property type="component" value="Unassembled WGS sequence"/>
</dbReference>
<organism evidence="2 3">
    <name type="scientific">Tothia fuscella</name>
    <dbReference type="NCBI Taxonomy" id="1048955"/>
    <lineage>
        <taxon>Eukaryota</taxon>
        <taxon>Fungi</taxon>
        <taxon>Dikarya</taxon>
        <taxon>Ascomycota</taxon>
        <taxon>Pezizomycotina</taxon>
        <taxon>Dothideomycetes</taxon>
        <taxon>Pleosporomycetidae</taxon>
        <taxon>Venturiales</taxon>
        <taxon>Cylindrosympodiaceae</taxon>
        <taxon>Tothia</taxon>
    </lineage>
</organism>
<evidence type="ECO:0000313" key="3">
    <source>
        <dbReference type="Proteomes" id="UP000800235"/>
    </source>
</evidence>
<gene>
    <name evidence="2" type="ORF">EJ08DRAFT_697812</name>
</gene>
<feature type="region of interest" description="Disordered" evidence="1">
    <location>
        <begin position="125"/>
        <end position="211"/>
    </location>
</feature>
<keyword evidence="3" id="KW-1185">Reference proteome</keyword>
<feature type="compositionally biased region" description="Polar residues" evidence="1">
    <location>
        <begin position="7"/>
        <end position="29"/>
    </location>
</feature>
<accession>A0A9P4NRA4</accession>
<dbReference type="EMBL" id="MU007042">
    <property type="protein sequence ID" value="KAF2430018.1"/>
    <property type="molecule type" value="Genomic_DNA"/>
</dbReference>
<feature type="region of interest" description="Disordered" evidence="1">
    <location>
        <begin position="1"/>
        <end position="38"/>
    </location>
</feature>
<dbReference type="AlphaFoldDB" id="A0A9P4NRA4"/>
<evidence type="ECO:0000256" key="1">
    <source>
        <dbReference type="SAM" id="MobiDB-lite"/>
    </source>
</evidence>
<comment type="caution">
    <text evidence="2">The sequence shown here is derived from an EMBL/GenBank/DDBJ whole genome shotgun (WGS) entry which is preliminary data.</text>
</comment>